<dbReference type="Pfam" id="PF04366">
    <property type="entry name" value="Ysc84"/>
    <property type="match status" value="1"/>
</dbReference>
<dbReference type="FunFam" id="2.30.30.40:FF:000100">
    <property type="entry name" value="SH3 domain-containing YSC84-like protein 1"/>
    <property type="match status" value="1"/>
</dbReference>
<accession>A0A2S4KW95</accession>
<evidence type="ECO:0000259" key="6">
    <source>
        <dbReference type="PROSITE" id="PS50002"/>
    </source>
</evidence>
<feature type="domain" description="SH3" evidence="6">
    <location>
        <begin position="341"/>
        <end position="401"/>
    </location>
</feature>
<keyword evidence="8" id="KW-1185">Reference proteome</keyword>
<dbReference type="InterPro" id="IPR051702">
    <property type="entry name" value="SH3_domain_YSC84-like"/>
</dbReference>
<evidence type="ECO:0000256" key="5">
    <source>
        <dbReference type="SAM" id="Phobius"/>
    </source>
</evidence>
<feature type="transmembrane region" description="Helical" evidence="5">
    <location>
        <begin position="87"/>
        <end position="110"/>
    </location>
</feature>
<comment type="similarity">
    <text evidence="1">Belongs to the SH3YL1 family.</text>
</comment>
<keyword evidence="2 3" id="KW-0728">SH3 domain</keyword>
<evidence type="ECO:0000256" key="1">
    <source>
        <dbReference type="ARBA" id="ARBA00007761"/>
    </source>
</evidence>
<dbReference type="InterPro" id="IPR033643">
    <property type="entry name" value="SYLF_SH3YL1-like"/>
</dbReference>
<comment type="caution">
    <text evidence="7">The sequence shown here is derived from an EMBL/GenBank/DDBJ whole genome shotgun (WGS) entry which is preliminary data.</text>
</comment>
<dbReference type="PROSITE" id="PS50002">
    <property type="entry name" value="SH3"/>
    <property type="match status" value="1"/>
</dbReference>
<evidence type="ECO:0000256" key="4">
    <source>
        <dbReference type="SAM" id="MobiDB-lite"/>
    </source>
</evidence>
<proteinExistence type="inferred from homology"/>
<organism evidence="7 8">
    <name type="scientific">Tolypocladium paradoxum</name>
    <dbReference type="NCBI Taxonomy" id="94208"/>
    <lineage>
        <taxon>Eukaryota</taxon>
        <taxon>Fungi</taxon>
        <taxon>Dikarya</taxon>
        <taxon>Ascomycota</taxon>
        <taxon>Pezizomycotina</taxon>
        <taxon>Sordariomycetes</taxon>
        <taxon>Hypocreomycetidae</taxon>
        <taxon>Hypocreales</taxon>
        <taxon>Ophiocordycipitaceae</taxon>
        <taxon>Tolypocladium</taxon>
    </lineage>
</organism>
<sequence length="401" mass="41873">MGIENPFPSSLPSECKKCANILRSFVNPDNRRDKRDLAAVIPPSILSNAKGLAILTVLGGGFIGSARGGSGLVVARLPDGSWSAPSAIGFVGAGFGGLIGAQLVNFVFVLNNTSAVKTFAQAGSLTLGGNVSLAAGPVGRTAEAAGAASLKSVAGIFSYSRSIGLFAGVSLEGSAIIERRDTNEQLYGTRYTAAQILAGSVKPPPGAQPLMAVLSERVFSGMRAGSMTDDAMYNDAPVYASEHDDVVWAGRRGSALGEGVPRDRTGGAGAGEFGRPQRSNTWQDDVYDRPSLGGPSRSSTFNSRGGDDGYVYKDNPGTVKKVGPGRPAAPKPNFGSKQAMLNKNEAVALYNFDADQPGDLGFKKGEVITVLKKTDSDNDWWTGMIGSRHGIFPSNYVKMKE</sequence>
<dbReference type="GO" id="GO:0051015">
    <property type="term" value="F:actin filament binding"/>
    <property type="evidence" value="ECO:0007669"/>
    <property type="project" value="TreeGrafter"/>
</dbReference>
<keyword evidence="5" id="KW-0472">Membrane</keyword>
<dbReference type="Pfam" id="PF00018">
    <property type="entry name" value="SH3_1"/>
    <property type="match status" value="1"/>
</dbReference>
<dbReference type="Proteomes" id="UP000237481">
    <property type="component" value="Unassembled WGS sequence"/>
</dbReference>
<dbReference type="CDD" id="cd11842">
    <property type="entry name" value="SH3_Ysc84p_like"/>
    <property type="match status" value="1"/>
</dbReference>
<dbReference type="EMBL" id="PKSG01000525">
    <property type="protein sequence ID" value="POR34459.1"/>
    <property type="molecule type" value="Genomic_DNA"/>
</dbReference>
<dbReference type="AlphaFoldDB" id="A0A2S4KW95"/>
<evidence type="ECO:0000256" key="2">
    <source>
        <dbReference type="ARBA" id="ARBA00022443"/>
    </source>
</evidence>
<dbReference type="PRINTS" id="PR00452">
    <property type="entry name" value="SH3DOMAIN"/>
</dbReference>
<dbReference type="PANTHER" id="PTHR15629">
    <property type="entry name" value="SH3YL1 PROTEIN"/>
    <property type="match status" value="1"/>
</dbReference>
<evidence type="ECO:0000256" key="3">
    <source>
        <dbReference type="PROSITE-ProRule" id="PRU00192"/>
    </source>
</evidence>
<evidence type="ECO:0000313" key="7">
    <source>
        <dbReference type="EMBL" id="POR34459.1"/>
    </source>
</evidence>
<dbReference type="Gene3D" id="2.30.30.40">
    <property type="entry name" value="SH3 Domains"/>
    <property type="match status" value="1"/>
</dbReference>
<dbReference type="OrthoDB" id="443981at2759"/>
<keyword evidence="5" id="KW-0812">Transmembrane</keyword>
<dbReference type="InterPro" id="IPR007461">
    <property type="entry name" value="Ysc84_actin-binding"/>
</dbReference>
<dbReference type="GO" id="GO:0030479">
    <property type="term" value="C:actin cortical patch"/>
    <property type="evidence" value="ECO:0007669"/>
    <property type="project" value="TreeGrafter"/>
</dbReference>
<dbReference type="GO" id="GO:0035091">
    <property type="term" value="F:phosphatidylinositol binding"/>
    <property type="evidence" value="ECO:0007669"/>
    <property type="project" value="TreeGrafter"/>
</dbReference>
<dbReference type="SUPFAM" id="SSF50044">
    <property type="entry name" value="SH3-domain"/>
    <property type="match status" value="1"/>
</dbReference>
<dbReference type="STRING" id="94208.A0A2S4KW95"/>
<dbReference type="GO" id="GO:0051666">
    <property type="term" value="P:actin cortical patch localization"/>
    <property type="evidence" value="ECO:0007669"/>
    <property type="project" value="TreeGrafter"/>
</dbReference>
<dbReference type="CDD" id="cd11525">
    <property type="entry name" value="SYLF_SH3YL1_like"/>
    <property type="match status" value="1"/>
</dbReference>
<evidence type="ECO:0000313" key="8">
    <source>
        <dbReference type="Proteomes" id="UP000237481"/>
    </source>
</evidence>
<feature type="transmembrane region" description="Helical" evidence="5">
    <location>
        <begin position="52"/>
        <end position="75"/>
    </location>
</feature>
<protein>
    <submittedName>
        <fullName evidence="7">SH3 domain-containing protein</fullName>
    </submittedName>
</protein>
<keyword evidence="5" id="KW-1133">Transmembrane helix</keyword>
<dbReference type="InterPro" id="IPR001452">
    <property type="entry name" value="SH3_domain"/>
</dbReference>
<gene>
    <name evidence="7" type="ORF">TPAR_05389</name>
</gene>
<dbReference type="SMART" id="SM00326">
    <property type="entry name" value="SH3"/>
    <property type="match status" value="1"/>
</dbReference>
<name>A0A2S4KW95_9HYPO</name>
<dbReference type="PANTHER" id="PTHR15629:SF2">
    <property type="entry name" value="SH3 DOMAIN-CONTAINING YSC84-LIKE PROTEIN 1"/>
    <property type="match status" value="1"/>
</dbReference>
<dbReference type="InterPro" id="IPR036028">
    <property type="entry name" value="SH3-like_dom_sf"/>
</dbReference>
<dbReference type="GO" id="GO:0051017">
    <property type="term" value="P:actin filament bundle assembly"/>
    <property type="evidence" value="ECO:0007669"/>
    <property type="project" value="TreeGrafter"/>
</dbReference>
<reference evidence="7 8" key="1">
    <citation type="submission" date="2018-01" db="EMBL/GenBank/DDBJ databases">
        <title>Harnessing the power of phylogenomics to disentangle the directionality and signatures of interkingdom host jumping in the parasitic fungal genus Tolypocladium.</title>
        <authorList>
            <person name="Quandt C.A."/>
            <person name="Patterson W."/>
            <person name="Spatafora J.W."/>
        </authorList>
    </citation>
    <scope>NUCLEOTIDE SEQUENCE [LARGE SCALE GENOMIC DNA]</scope>
    <source>
        <strain evidence="7 8">NRBC 100945</strain>
    </source>
</reference>
<dbReference type="PRINTS" id="PR01887">
    <property type="entry name" value="SPECTRNALPHA"/>
</dbReference>
<feature type="region of interest" description="Disordered" evidence="4">
    <location>
        <begin position="255"/>
        <end position="311"/>
    </location>
</feature>